<name>A0A4R9G7W3_9LEPT</name>
<dbReference type="EMBL" id="RQEP01000005">
    <property type="protein sequence ID" value="TGK07593.1"/>
    <property type="molecule type" value="Genomic_DNA"/>
</dbReference>
<dbReference type="PANTHER" id="PTHR37828">
    <property type="entry name" value="GSR2449 PROTEIN"/>
    <property type="match status" value="1"/>
</dbReference>
<dbReference type="InterPro" id="IPR005545">
    <property type="entry name" value="YCII"/>
</dbReference>
<dbReference type="Gene3D" id="3.30.70.1060">
    <property type="entry name" value="Dimeric alpha+beta barrel"/>
    <property type="match status" value="1"/>
</dbReference>
<accession>A0A4R9G7W3</accession>
<comment type="similarity">
    <text evidence="1">Belongs to the YciI family.</text>
</comment>
<dbReference type="Proteomes" id="UP000297453">
    <property type="component" value="Unassembled WGS sequence"/>
</dbReference>
<proteinExistence type="inferred from homology"/>
<dbReference type="RefSeq" id="WP_135585600.1">
    <property type="nucleotide sequence ID" value="NZ_RQEP01000005.1"/>
</dbReference>
<dbReference type="OrthoDB" id="9814407at2"/>
<evidence type="ECO:0000313" key="3">
    <source>
        <dbReference type="EMBL" id="TGK07593.1"/>
    </source>
</evidence>
<dbReference type="Pfam" id="PF03795">
    <property type="entry name" value="YCII"/>
    <property type="match status" value="1"/>
</dbReference>
<dbReference type="AlphaFoldDB" id="A0A4R9G7W3"/>
<dbReference type="InterPro" id="IPR011008">
    <property type="entry name" value="Dimeric_a/b-barrel"/>
</dbReference>
<gene>
    <name evidence="3" type="ORF">EHO59_05695</name>
</gene>
<evidence type="ECO:0000313" key="4">
    <source>
        <dbReference type="Proteomes" id="UP000297453"/>
    </source>
</evidence>
<dbReference type="SUPFAM" id="SSF54909">
    <property type="entry name" value="Dimeric alpha+beta barrel"/>
    <property type="match status" value="1"/>
</dbReference>
<keyword evidence="4" id="KW-1185">Reference proteome</keyword>
<sequence>MKFFLIEIEYIVPIEKLDEVTPAHREFLQVQYDKGILLISGPKVPRVGGMIIAKSSSQEELQDLMKDDPFLKQNCAKYTYKEFAPVKYQPFLKDWLGI</sequence>
<reference evidence="3" key="1">
    <citation type="journal article" date="2019" name="PLoS Negl. Trop. Dis.">
        <title>Revisiting the worldwide diversity of Leptospira species in the environment.</title>
        <authorList>
            <person name="Vincent A.T."/>
            <person name="Schiettekatte O."/>
            <person name="Bourhy P."/>
            <person name="Veyrier F.J."/>
            <person name="Picardeau M."/>
        </authorList>
    </citation>
    <scope>NUCLEOTIDE SEQUENCE [LARGE SCALE GENOMIC DNA]</scope>
    <source>
        <strain evidence="3">SSS9</strain>
    </source>
</reference>
<evidence type="ECO:0000256" key="1">
    <source>
        <dbReference type="ARBA" id="ARBA00007689"/>
    </source>
</evidence>
<dbReference type="PANTHER" id="PTHR37828:SF1">
    <property type="entry name" value="YCII-RELATED DOMAIN-CONTAINING PROTEIN"/>
    <property type="match status" value="1"/>
</dbReference>
<feature type="domain" description="YCII-related" evidence="2">
    <location>
        <begin position="14"/>
        <end position="83"/>
    </location>
</feature>
<organism evidence="3 4">
    <name type="scientific">Leptospira semungkisensis</name>
    <dbReference type="NCBI Taxonomy" id="2484985"/>
    <lineage>
        <taxon>Bacteria</taxon>
        <taxon>Pseudomonadati</taxon>
        <taxon>Spirochaetota</taxon>
        <taxon>Spirochaetia</taxon>
        <taxon>Leptospirales</taxon>
        <taxon>Leptospiraceae</taxon>
        <taxon>Leptospira</taxon>
    </lineage>
</organism>
<evidence type="ECO:0000259" key="2">
    <source>
        <dbReference type="Pfam" id="PF03795"/>
    </source>
</evidence>
<comment type="caution">
    <text evidence="3">The sequence shown here is derived from an EMBL/GenBank/DDBJ whole genome shotgun (WGS) entry which is preliminary data.</text>
</comment>
<protein>
    <recommendedName>
        <fullName evidence="2">YCII-related domain-containing protein</fullName>
    </recommendedName>
</protein>